<feature type="transmembrane region" description="Helical" evidence="1">
    <location>
        <begin position="243"/>
        <end position="273"/>
    </location>
</feature>
<sequence>MTHSFVPFTSGPVRQKKVLSLGFYRTGSHSLQEALNILGYRDVFHSSAMARSPEKWIGLGAAADDNIPSLPSYTGRTWTRADWDAYFGPCEALTDVTPFAEPLLAAYPDAKVILVGRDFEAWAESFLDTLVGPSSDGLAAWISGNWMEPVLGLHITQNAWKMYMGLLGVCDLRKTRDRRIMRAGYDRHYSAVRRMVAPERLLELDLEDLDWEPLCKFLGKDVPSVPFPRLNESRVFRNEYRRLHFLAILGGTLKLASSMAIGGSVLVAAVWLARGRGFIL</sequence>
<proteinExistence type="predicted"/>
<organism evidence="2 3">
    <name type="scientific">Dactylonectria estremocensis</name>
    <dbReference type="NCBI Taxonomy" id="1079267"/>
    <lineage>
        <taxon>Eukaryota</taxon>
        <taxon>Fungi</taxon>
        <taxon>Dikarya</taxon>
        <taxon>Ascomycota</taxon>
        <taxon>Pezizomycotina</taxon>
        <taxon>Sordariomycetes</taxon>
        <taxon>Hypocreomycetidae</taxon>
        <taxon>Hypocreales</taxon>
        <taxon>Nectriaceae</taxon>
        <taxon>Dactylonectria</taxon>
    </lineage>
</organism>
<dbReference type="SUPFAM" id="SSF52540">
    <property type="entry name" value="P-loop containing nucleoside triphosphate hydrolases"/>
    <property type="match status" value="1"/>
</dbReference>
<dbReference type="PANTHER" id="PTHR36978">
    <property type="entry name" value="P-LOOP CONTAINING NUCLEOTIDE TRIPHOSPHATE HYDROLASE"/>
    <property type="match status" value="1"/>
</dbReference>
<reference evidence="2" key="1">
    <citation type="journal article" date="2021" name="Nat. Commun.">
        <title>Genetic determinants of endophytism in the Arabidopsis root mycobiome.</title>
        <authorList>
            <person name="Mesny F."/>
            <person name="Miyauchi S."/>
            <person name="Thiergart T."/>
            <person name="Pickel B."/>
            <person name="Atanasova L."/>
            <person name="Karlsson M."/>
            <person name="Huettel B."/>
            <person name="Barry K.W."/>
            <person name="Haridas S."/>
            <person name="Chen C."/>
            <person name="Bauer D."/>
            <person name="Andreopoulos W."/>
            <person name="Pangilinan J."/>
            <person name="LaButti K."/>
            <person name="Riley R."/>
            <person name="Lipzen A."/>
            <person name="Clum A."/>
            <person name="Drula E."/>
            <person name="Henrissat B."/>
            <person name="Kohler A."/>
            <person name="Grigoriev I.V."/>
            <person name="Martin F.M."/>
            <person name="Hacquard S."/>
        </authorList>
    </citation>
    <scope>NUCLEOTIDE SEQUENCE</scope>
    <source>
        <strain evidence="2">MPI-CAGE-AT-0021</strain>
    </source>
</reference>
<gene>
    <name evidence="2" type="ORF">B0J13DRAFT_62554</name>
</gene>
<dbReference type="InterPro" id="IPR040632">
    <property type="entry name" value="Sulfotransfer_4"/>
</dbReference>
<accession>A0A9P9EM73</accession>
<dbReference type="Proteomes" id="UP000717696">
    <property type="component" value="Unassembled WGS sequence"/>
</dbReference>
<evidence type="ECO:0000313" key="2">
    <source>
        <dbReference type="EMBL" id="KAH7140233.1"/>
    </source>
</evidence>
<keyword evidence="3" id="KW-1185">Reference proteome</keyword>
<dbReference type="EMBL" id="JAGMUU010000013">
    <property type="protein sequence ID" value="KAH7140233.1"/>
    <property type="molecule type" value="Genomic_DNA"/>
</dbReference>
<evidence type="ECO:0000313" key="3">
    <source>
        <dbReference type="Proteomes" id="UP000717696"/>
    </source>
</evidence>
<dbReference type="GO" id="GO:0016787">
    <property type="term" value="F:hydrolase activity"/>
    <property type="evidence" value="ECO:0007669"/>
    <property type="project" value="UniProtKB-KW"/>
</dbReference>
<dbReference type="Pfam" id="PF17784">
    <property type="entry name" value="Sulfotransfer_4"/>
    <property type="match status" value="1"/>
</dbReference>
<keyword evidence="2" id="KW-0378">Hydrolase</keyword>
<dbReference type="OrthoDB" id="408152at2759"/>
<keyword evidence="1" id="KW-0812">Transmembrane</keyword>
<dbReference type="PANTHER" id="PTHR36978:SF4">
    <property type="entry name" value="P-LOOP CONTAINING NUCLEOSIDE TRIPHOSPHATE HYDROLASE PROTEIN"/>
    <property type="match status" value="1"/>
</dbReference>
<keyword evidence="1" id="KW-0472">Membrane</keyword>
<evidence type="ECO:0000256" key="1">
    <source>
        <dbReference type="SAM" id="Phobius"/>
    </source>
</evidence>
<keyword evidence="1" id="KW-1133">Transmembrane helix</keyword>
<comment type="caution">
    <text evidence="2">The sequence shown here is derived from an EMBL/GenBank/DDBJ whole genome shotgun (WGS) entry which is preliminary data.</text>
</comment>
<protein>
    <submittedName>
        <fullName evidence="2">P-loop containing nucleoside triphosphate hydrolase protein</fullName>
    </submittedName>
</protein>
<dbReference type="InterPro" id="IPR027417">
    <property type="entry name" value="P-loop_NTPase"/>
</dbReference>
<dbReference type="Gene3D" id="3.40.50.300">
    <property type="entry name" value="P-loop containing nucleotide triphosphate hydrolases"/>
    <property type="match status" value="1"/>
</dbReference>
<dbReference type="AlphaFoldDB" id="A0A9P9EM73"/>
<name>A0A9P9EM73_9HYPO</name>